<keyword evidence="12" id="KW-1185">Reference proteome</keyword>
<dbReference type="InterPro" id="IPR001216">
    <property type="entry name" value="P-phosphate_BS"/>
</dbReference>
<dbReference type="CDD" id="cd01561">
    <property type="entry name" value="CBS_like"/>
    <property type="match status" value="1"/>
</dbReference>
<dbReference type="Gene3D" id="3.40.50.1100">
    <property type="match status" value="2"/>
</dbReference>
<sequence length="403" mass="44650">MENNDNKPGELKLSIKSAKGKIEKYANLFKLPESVNFIYQANRYAPVVVSQIRSSTYIENNMMKANNILETIGNTPCILLNKTNTQGVKVYLKMETTNPGGSIKDRIAVAMLEKAEKKGLLRQGMTVIEPSSGNTAIGLAMACAYKGYKFIAILDRMVPSAKVDKIKAYGADVVFLPEFEDGIDTVLYRIELTKKITELYPNSFSPMQFENEDNPIEHYHSTAREIYNQFSDRLNGIFITAGSCGTITGVSKYIKTVNPETKIFAVEPQGSIIFGGEAGKYFVQGAGLAFRPSILDDSYIDDAIKISDLTAFKTARELARQEGILIGGTGACALAAALQNLHLFNKGDHLVVVIPDSGERYVDTIYNDTWLAEHNFSELIEESLCDDKLKELVYELGCTFNEF</sequence>
<dbReference type="FunFam" id="3.40.50.1100:FF:000003">
    <property type="entry name" value="Cystathionine beta-synthase"/>
    <property type="match status" value="1"/>
</dbReference>
<evidence type="ECO:0000256" key="3">
    <source>
        <dbReference type="ARBA" id="ARBA00007103"/>
    </source>
</evidence>
<reference evidence="11" key="1">
    <citation type="submission" date="2013-11" db="EMBL/GenBank/DDBJ databases">
        <title>Draft genome sequence and annotation of the entomopathogenic bacteria, Xenorhabdus cabanillasi strain JM26 and Xenorhabdus szentirmai strain DSM 16338.</title>
        <authorList>
            <person name="Gualtieri M."/>
            <person name="Ogier J.C."/>
            <person name="Pages S."/>
            <person name="Givaudan A."/>
            <person name="Gaudriault S."/>
        </authorList>
    </citation>
    <scope>NUCLEOTIDE SEQUENCE [LARGE SCALE GENOMIC DNA]</scope>
    <source>
        <strain evidence="11">DSM 16338</strain>
    </source>
</reference>
<dbReference type="InterPro" id="IPR050214">
    <property type="entry name" value="Cys_Synth/Cystath_Beta-Synth"/>
</dbReference>
<dbReference type="Pfam" id="PF00291">
    <property type="entry name" value="PALP"/>
    <property type="match status" value="1"/>
</dbReference>
<dbReference type="Proteomes" id="UP000019202">
    <property type="component" value="Unassembled WGS sequence"/>
</dbReference>
<dbReference type="FunFam" id="3.40.50.1100:FF:000118">
    <property type="entry name" value="Related to CYS4-cystathionine beta-synthase"/>
    <property type="match status" value="1"/>
</dbReference>
<dbReference type="STRING" id="1427518.XSR1_40033"/>
<proteinExistence type="inferred from homology"/>
<evidence type="ECO:0000256" key="8">
    <source>
        <dbReference type="ARBA" id="ARBA00078257"/>
    </source>
</evidence>
<dbReference type="EC" id="2.5.1.47" evidence="4"/>
<keyword evidence="11" id="KW-0808">Transferase</keyword>
<dbReference type="PROSITE" id="PS00901">
    <property type="entry name" value="CYS_SYNTHASE"/>
    <property type="match status" value="1"/>
</dbReference>
<gene>
    <name evidence="11" type="ORF">XSR1_40033</name>
</gene>
<evidence type="ECO:0000256" key="6">
    <source>
        <dbReference type="ARBA" id="ARBA00047931"/>
    </source>
</evidence>
<dbReference type="GeneID" id="97125673"/>
<dbReference type="EMBL" id="CBXF010000099">
    <property type="protein sequence ID" value="CDL83986.1"/>
    <property type="molecule type" value="Genomic_DNA"/>
</dbReference>
<name>W1J2B4_9GAMM</name>
<dbReference type="SUPFAM" id="SSF53686">
    <property type="entry name" value="Tryptophan synthase beta subunit-like PLP-dependent enzymes"/>
    <property type="match status" value="1"/>
</dbReference>
<evidence type="ECO:0000256" key="5">
    <source>
        <dbReference type="ARBA" id="ARBA00022898"/>
    </source>
</evidence>
<evidence type="ECO:0000256" key="9">
    <source>
        <dbReference type="ARBA" id="ARBA00079153"/>
    </source>
</evidence>
<dbReference type="AlphaFoldDB" id="W1J2B4"/>
<comment type="similarity">
    <text evidence="3">Belongs to the cysteine synthase/cystathionine beta-synthase family.</text>
</comment>
<feature type="domain" description="Tryptophan synthase beta chain-like PALP" evidence="10">
    <location>
        <begin position="69"/>
        <end position="356"/>
    </location>
</feature>
<evidence type="ECO:0000256" key="2">
    <source>
        <dbReference type="ARBA" id="ARBA00004962"/>
    </source>
</evidence>
<organism evidence="11 12">
    <name type="scientific">Xenorhabdus szentirmaii DSM 16338</name>
    <dbReference type="NCBI Taxonomy" id="1427518"/>
    <lineage>
        <taxon>Bacteria</taxon>
        <taxon>Pseudomonadati</taxon>
        <taxon>Pseudomonadota</taxon>
        <taxon>Gammaproteobacteria</taxon>
        <taxon>Enterobacterales</taxon>
        <taxon>Morganellaceae</taxon>
        <taxon>Xenorhabdus</taxon>
    </lineage>
</organism>
<evidence type="ECO:0000259" key="10">
    <source>
        <dbReference type="Pfam" id="PF00291"/>
    </source>
</evidence>
<comment type="pathway">
    <text evidence="2">Amino-acid biosynthesis; L-cysteine biosynthesis; L-cysteine from L-serine: step 2/2.</text>
</comment>
<comment type="cofactor">
    <cofactor evidence="1">
        <name>pyridoxal 5'-phosphate</name>
        <dbReference type="ChEBI" id="CHEBI:597326"/>
    </cofactor>
</comment>
<evidence type="ECO:0000313" key="12">
    <source>
        <dbReference type="Proteomes" id="UP000019202"/>
    </source>
</evidence>
<evidence type="ECO:0000256" key="1">
    <source>
        <dbReference type="ARBA" id="ARBA00001933"/>
    </source>
</evidence>
<evidence type="ECO:0000256" key="4">
    <source>
        <dbReference type="ARBA" id="ARBA00012681"/>
    </source>
</evidence>
<protein>
    <recommendedName>
        <fullName evidence="7">Cysteine synthase B</fullName>
        <ecNumber evidence="4">2.5.1.47</ecNumber>
    </recommendedName>
    <alternativeName>
        <fullName evidence="8">O-acetylserine (thiol)-lyase B</fullName>
    </alternativeName>
    <alternativeName>
        <fullName evidence="9">O-acetylserine sulfhydrylase B</fullName>
    </alternativeName>
</protein>
<comment type="caution">
    <text evidence="11">The sequence shown here is derived from an EMBL/GenBank/DDBJ whole genome shotgun (WGS) entry which is preliminary data.</text>
</comment>
<comment type="catalytic activity">
    <reaction evidence="6">
        <text>O-acetyl-L-serine + hydrogen sulfide = L-cysteine + acetate</text>
        <dbReference type="Rhea" id="RHEA:14829"/>
        <dbReference type="ChEBI" id="CHEBI:29919"/>
        <dbReference type="ChEBI" id="CHEBI:30089"/>
        <dbReference type="ChEBI" id="CHEBI:35235"/>
        <dbReference type="ChEBI" id="CHEBI:58340"/>
        <dbReference type="EC" id="2.5.1.47"/>
    </reaction>
</comment>
<keyword evidence="5" id="KW-0663">Pyridoxal phosphate</keyword>
<dbReference type="GO" id="GO:0006535">
    <property type="term" value="P:cysteine biosynthetic process from serine"/>
    <property type="evidence" value="ECO:0007669"/>
    <property type="project" value="InterPro"/>
</dbReference>
<dbReference type="RefSeq" id="WP_244431828.1">
    <property type="nucleotide sequence ID" value="NZ_CAWLWS010000099.1"/>
</dbReference>
<evidence type="ECO:0000313" key="11">
    <source>
        <dbReference type="EMBL" id="CDL83986.1"/>
    </source>
</evidence>
<dbReference type="InterPro" id="IPR036052">
    <property type="entry name" value="TrpB-like_PALP_sf"/>
</dbReference>
<dbReference type="GO" id="GO:0004124">
    <property type="term" value="F:cysteine synthase activity"/>
    <property type="evidence" value="ECO:0007669"/>
    <property type="project" value="UniProtKB-EC"/>
</dbReference>
<evidence type="ECO:0000256" key="7">
    <source>
        <dbReference type="ARBA" id="ARBA00072081"/>
    </source>
</evidence>
<dbReference type="PANTHER" id="PTHR10314">
    <property type="entry name" value="CYSTATHIONINE BETA-SYNTHASE"/>
    <property type="match status" value="1"/>
</dbReference>
<accession>W1J2B4</accession>
<dbReference type="InterPro" id="IPR001926">
    <property type="entry name" value="TrpB-like_PALP"/>
</dbReference>